<dbReference type="InterPro" id="IPR032675">
    <property type="entry name" value="LRR_dom_sf"/>
</dbReference>
<feature type="domain" description="TIR" evidence="17">
    <location>
        <begin position="793"/>
        <end position="940"/>
    </location>
</feature>
<sequence>MGSLPFRLLSVTVVLGAAQLISGYSFNNCIEDPYSKGSFNCINRKEKKISAVINDLPPSAINLTISKNHLWHIPSKCFAHLPNLRHLRIDDNKLSIIEQSAFQNLHQLQCLNLSINNISELKPSLFADLHNLNFLLLTDNKLKKLPEGIFSTVLKLNTLIMRQNLLTNFSGIAKSVSHLTKLRKLDLCSNNLTSLSHSNVSLPKSLTTLYICRNNLFTLGCEHSFLRFIQLLDLSYNSRLPTTAFQGVDLRHINYLRLRSTSVKVVELLNISNVNAEYVDFSGTGLKNDTLLMELCKLLKKKVKWLKNMGLSSNWIENLANNTLNYCPKITGTLDLSHNQLKYTNCLNFLHGQTHIQNFSAEHNHLTSLPSCKTQNMVYLKNLEELSYRYNRILSVNSYAFYHTPNIKTLQLNINTIAFLHRKALKGLKRLKTLRLDNNLLTDLFNNTFEDNLNLQILNLRNNRISVIFNGTFLSLRNLTILDLGGNKITHFQPSGLDGLKSLSKFYLDGNNLRQIDTSLYRVFQDTLTVLDLQSNQIRFFTEDIISPFMNLSKLSDLKLDGQQPYGITLLPRNFFRGLYSLKFLYLTNNKISHLAPDTFDDLTGLQFLTLDKCCAGVTQLEPGVFKNLRNLNRLIVEDIGIQNFSKEVFGNLTQLSALQLNRNGMQTIEVDALESLPELHYLDIRNIPLSCTCKNSLLQNWTLNNPNVQVVYFYNLQCPHDAKHKFYNFDTQVCYIDLGEYLFFSTAVVIFLFTVTPLLYVKLYWKMKYGYYVFRSWFSEQWRRLRDEEENCKYDAFVSYNSSDEQWVMDQLLPNLEGNGSSFKLCLHHRDFELGRDIVDNIVSAVYGSRKTICVVSRNFLSSEWCSLEIQLASYRLFDEHRDVLLLVFLEPISERQLSSYHRMRMVMLKKTYLQWPGSDCTDPTQAQDLFWNQLRRAMRTGSRLVTEENEREGPEETEHFETSDENHYLLP</sequence>
<feature type="region of interest" description="Disordered" evidence="14">
    <location>
        <begin position="944"/>
        <end position="973"/>
    </location>
</feature>
<dbReference type="PANTHER" id="PTHR24365">
    <property type="entry name" value="TOLL-LIKE RECEPTOR"/>
    <property type="match status" value="1"/>
</dbReference>
<keyword evidence="9 15" id="KW-1133">Transmembrane helix</keyword>
<evidence type="ECO:0000256" key="11">
    <source>
        <dbReference type="ARBA" id="ARBA00023170"/>
    </source>
</evidence>
<keyword evidence="7" id="KW-0677">Repeat</keyword>
<keyword evidence="12" id="KW-0325">Glycoprotein</keyword>
<accession>A0A097HVE0</accession>
<dbReference type="PANTHER" id="PTHR24365:SF545">
    <property type="entry name" value="TOLL-LIKE RECEPTOR 12"/>
    <property type="match status" value="1"/>
</dbReference>
<dbReference type="Gene3D" id="3.80.10.10">
    <property type="entry name" value="Ribonuclease Inhibitor"/>
    <property type="match status" value="4"/>
</dbReference>
<dbReference type="PROSITE" id="PS51450">
    <property type="entry name" value="LRR"/>
    <property type="match status" value="6"/>
</dbReference>
<dbReference type="InterPro" id="IPR000157">
    <property type="entry name" value="TIR_dom"/>
</dbReference>
<evidence type="ECO:0000256" key="1">
    <source>
        <dbReference type="ARBA" id="ARBA00004479"/>
    </source>
</evidence>
<evidence type="ECO:0000256" key="16">
    <source>
        <dbReference type="SAM" id="SignalP"/>
    </source>
</evidence>
<dbReference type="Gene3D" id="3.40.50.10140">
    <property type="entry name" value="Toll/interleukin-1 receptor homology (TIR) domain"/>
    <property type="match status" value="1"/>
</dbReference>
<name>A0A097HVE0_OPLFA</name>
<evidence type="ECO:0000256" key="10">
    <source>
        <dbReference type="ARBA" id="ARBA00023136"/>
    </source>
</evidence>
<dbReference type="PROSITE" id="PS50104">
    <property type="entry name" value="TIR"/>
    <property type="match status" value="1"/>
</dbReference>
<dbReference type="PRINTS" id="PR01537">
    <property type="entry name" value="INTRLKN1R1F"/>
</dbReference>
<evidence type="ECO:0000313" key="18">
    <source>
        <dbReference type="EMBL" id="AIT52504.1"/>
    </source>
</evidence>
<feature type="signal peptide" evidence="16">
    <location>
        <begin position="1"/>
        <end position="23"/>
    </location>
</feature>
<proteinExistence type="inferred from homology"/>
<evidence type="ECO:0000256" key="14">
    <source>
        <dbReference type="SAM" id="MobiDB-lite"/>
    </source>
</evidence>
<evidence type="ECO:0000256" key="15">
    <source>
        <dbReference type="SAM" id="Phobius"/>
    </source>
</evidence>
<dbReference type="GO" id="GO:0006954">
    <property type="term" value="P:inflammatory response"/>
    <property type="evidence" value="ECO:0007669"/>
    <property type="project" value="UniProtKB-KW"/>
</dbReference>
<dbReference type="SMART" id="SM00369">
    <property type="entry name" value="LRR_TYP"/>
    <property type="match status" value="14"/>
</dbReference>
<reference evidence="18" key="1">
    <citation type="journal article" date="2014" name="Gene">
        <title>Molecular characterization and transcriptional analysis of non-mammalian type Toll like receptor (TLR21) from rock bream (Oplegnathus fasciatus).</title>
        <authorList>
            <person name="Priyathilaka T.T."/>
            <person name="Elvitigala D.A."/>
            <person name="Whang I."/>
            <person name="Lim B.S."/>
            <person name="Jeong H.B."/>
            <person name="Yeo S.Y."/>
            <person name="Choi C.Y."/>
            <person name="Lee J."/>
        </authorList>
    </citation>
    <scope>NUCLEOTIDE SEQUENCE</scope>
</reference>
<evidence type="ECO:0000256" key="6">
    <source>
        <dbReference type="ARBA" id="ARBA00022729"/>
    </source>
</evidence>
<keyword evidence="6 16" id="KW-0732">Signal</keyword>
<dbReference type="InterPro" id="IPR003591">
    <property type="entry name" value="Leu-rich_rpt_typical-subtyp"/>
</dbReference>
<keyword evidence="8" id="KW-0391">Immunity</keyword>
<protein>
    <submittedName>
        <fullName evidence="18">Toll-like receptor 21</fullName>
    </submittedName>
</protein>
<evidence type="ECO:0000259" key="17">
    <source>
        <dbReference type="PROSITE" id="PS50104"/>
    </source>
</evidence>
<evidence type="ECO:0000256" key="7">
    <source>
        <dbReference type="ARBA" id="ARBA00022737"/>
    </source>
</evidence>
<dbReference type="SMART" id="SM00365">
    <property type="entry name" value="LRR_SD22"/>
    <property type="match status" value="9"/>
</dbReference>
<feature type="transmembrane region" description="Helical" evidence="15">
    <location>
        <begin position="742"/>
        <end position="762"/>
    </location>
</feature>
<evidence type="ECO:0000256" key="2">
    <source>
        <dbReference type="ARBA" id="ARBA00009634"/>
    </source>
</evidence>
<comment type="similarity">
    <text evidence="2">Belongs to the Toll-like receptor family.</text>
</comment>
<keyword evidence="3" id="KW-0399">Innate immunity</keyword>
<dbReference type="Pfam" id="PF13855">
    <property type="entry name" value="LRR_8"/>
    <property type="match status" value="5"/>
</dbReference>
<evidence type="ECO:0000256" key="9">
    <source>
        <dbReference type="ARBA" id="ARBA00022989"/>
    </source>
</evidence>
<feature type="compositionally biased region" description="Basic and acidic residues" evidence="14">
    <location>
        <begin position="947"/>
        <end position="973"/>
    </location>
</feature>
<evidence type="ECO:0000256" key="12">
    <source>
        <dbReference type="ARBA" id="ARBA00023180"/>
    </source>
</evidence>
<keyword evidence="13" id="KW-0395">Inflammatory response</keyword>
<keyword evidence="4" id="KW-0433">Leucine-rich repeat</keyword>
<comment type="subcellular location">
    <subcellularLocation>
        <location evidence="1">Membrane</location>
        <topology evidence="1">Single-pass type I membrane protein</topology>
    </subcellularLocation>
</comment>
<evidence type="ECO:0000256" key="4">
    <source>
        <dbReference type="ARBA" id="ARBA00022614"/>
    </source>
</evidence>
<dbReference type="InterPro" id="IPR001611">
    <property type="entry name" value="Leu-rich_rpt"/>
</dbReference>
<organism evidence="18">
    <name type="scientific">Oplegnathus fasciatus</name>
    <name type="common">Barred knifejaw</name>
    <name type="synonym">Scaradon fasciatus</name>
    <dbReference type="NCBI Taxonomy" id="163134"/>
    <lineage>
        <taxon>Eukaryota</taxon>
        <taxon>Metazoa</taxon>
        <taxon>Chordata</taxon>
        <taxon>Craniata</taxon>
        <taxon>Vertebrata</taxon>
        <taxon>Euteleostomi</taxon>
        <taxon>Actinopterygii</taxon>
        <taxon>Neopterygii</taxon>
        <taxon>Teleostei</taxon>
        <taxon>Neoteleostei</taxon>
        <taxon>Acanthomorphata</taxon>
        <taxon>Eupercaria</taxon>
        <taxon>Centrarchiformes</taxon>
        <taxon>Terapontoidei</taxon>
        <taxon>Oplegnathidae</taxon>
        <taxon>Oplegnathus</taxon>
    </lineage>
</organism>
<dbReference type="InterPro" id="IPR035897">
    <property type="entry name" value="Toll_tir_struct_dom_sf"/>
</dbReference>
<dbReference type="GO" id="GO:0045087">
    <property type="term" value="P:innate immune response"/>
    <property type="evidence" value="ECO:0007669"/>
    <property type="project" value="UniProtKB-KW"/>
</dbReference>
<dbReference type="AlphaFoldDB" id="A0A097HVE0"/>
<keyword evidence="11 18" id="KW-0675">Receptor</keyword>
<evidence type="ECO:0000256" key="5">
    <source>
        <dbReference type="ARBA" id="ARBA00022692"/>
    </source>
</evidence>
<dbReference type="GO" id="GO:0038023">
    <property type="term" value="F:signaling receptor activity"/>
    <property type="evidence" value="ECO:0007669"/>
    <property type="project" value="TreeGrafter"/>
</dbReference>
<feature type="chain" id="PRO_5001930740" evidence="16">
    <location>
        <begin position="24"/>
        <end position="973"/>
    </location>
</feature>
<dbReference type="FunFam" id="3.40.50.10140:FF:000001">
    <property type="entry name" value="Toll-like receptor 2"/>
    <property type="match status" value="1"/>
</dbReference>
<evidence type="ECO:0000256" key="3">
    <source>
        <dbReference type="ARBA" id="ARBA00022588"/>
    </source>
</evidence>
<dbReference type="Pfam" id="PF01582">
    <property type="entry name" value="TIR"/>
    <property type="match status" value="1"/>
</dbReference>
<gene>
    <name evidence="18" type="primary">TLR21</name>
</gene>
<evidence type="ECO:0000256" key="8">
    <source>
        <dbReference type="ARBA" id="ARBA00022859"/>
    </source>
</evidence>
<dbReference type="GO" id="GO:0007165">
    <property type="term" value="P:signal transduction"/>
    <property type="evidence" value="ECO:0007669"/>
    <property type="project" value="InterPro"/>
</dbReference>
<keyword evidence="10 15" id="KW-0472">Membrane</keyword>
<dbReference type="SUPFAM" id="SSF52200">
    <property type="entry name" value="Toll/Interleukin receptor TIR domain"/>
    <property type="match status" value="1"/>
</dbReference>
<dbReference type="SMART" id="SM00255">
    <property type="entry name" value="TIR"/>
    <property type="match status" value="1"/>
</dbReference>
<dbReference type="EMBL" id="KJ004565">
    <property type="protein sequence ID" value="AIT52504.1"/>
    <property type="molecule type" value="Genomic_DNA"/>
</dbReference>
<dbReference type="GO" id="GO:0005886">
    <property type="term" value="C:plasma membrane"/>
    <property type="evidence" value="ECO:0007669"/>
    <property type="project" value="TreeGrafter"/>
</dbReference>
<evidence type="ECO:0000256" key="13">
    <source>
        <dbReference type="ARBA" id="ARBA00023198"/>
    </source>
</evidence>
<dbReference type="SUPFAM" id="SSF52058">
    <property type="entry name" value="L domain-like"/>
    <property type="match status" value="3"/>
</dbReference>
<keyword evidence="5 15" id="KW-0812">Transmembrane</keyword>